<reference evidence="1" key="2">
    <citation type="submission" date="2014-06" db="EMBL/GenBank/DDBJ databases">
        <title>Draft genome sequence of Eubacterium siraeum (DSM 15702).</title>
        <authorList>
            <person name="Sudarsanam P."/>
            <person name="Ley R."/>
            <person name="Guruge J."/>
            <person name="Turnbaugh P.J."/>
            <person name="Mahowald M."/>
            <person name="Liep D."/>
            <person name="Gordon J."/>
        </authorList>
    </citation>
    <scope>NUCLEOTIDE SEQUENCE</scope>
    <source>
        <strain evidence="1">DSM 15702</strain>
    </source>
</reference>
<proteinExistence type="predicted"/>
<reference evidence="1" key="1">
    <citation type="submission" date="2007-10" db="EMBL/GenBank/DDBJ databases">
        <authorList>
            <person name="Fulton L."/>
            <person name="Clifton S."/>
            <person name="Fulton B."/>
            <person name="Xu J."/>
            <person name="Minx P."/>
            <person name="Pepin K.H."/>
            <person name="Johnson M."/>
            <person name="Thiruvilangam P."/>
            <person name="Bhonagiri V."/>
            <person name="Nash W.E."/>
            <person name="Mardis E.R."/>
            <person name="Wilson R.K."/>
        </authorList>
    </citation>
    <scope>NUCLEOTIDE SEQUENCE [LARGE SCALE GENOMIC DNA]</scope>
    <source>
        <strain evidence="1">DSM 15702</strain>
    </source>
</reference>
<sequence>MRFQPQSILQLQISILYSKNALFSSELQIKAFFTSILQIKYKKPKNYQQFFDFFNK</sequence>
<accession>B0MJU1</accession>
<name>B0MJU1_9FIRM</name>
<dbReference type="EMBL" id="ABCA03000018">
    <property type="protein sequence ID" value="EDS02025.1"/>
    <property type="molecule type" value="Genomic_DNA"/>
</dbReference>
<dbReference type="Proteomes" id="UP000005326">
    <property type="component" value="Unassembled WGS sequence"/>
</dbReference>
<organism evidence="1 2">
    <name type="scientific">[Eubacterium] siraeum DSM 15702</name>
    <dbReference type="NCBI Taxonomy" id="428128"/>
    <lineage>
        <taxon>Bacteria</taxon>
        <taxon>Bacillati</taxon>
        <taxon>Bacillota</taxon>
        <taxon>Clostridia</taxon>
        <taxon>Eubacteriales</taxon>
        <taxon>Oscillospiraceae</taxon>
        <taxon>Oscillospiraceae incertae sedis</taxon>
    </lineage>
</organism>
<keyword evidence="2" id="KW-1185">Reference proteome</keyword>
<comment type="caution">
    <text evidence="1">The sequence shown here is derived from an EMBL/GenBank/DDBJ whole genome shotgun (WGS) entry which is preliminary data.</text>
</comment>
<evidence type="ECO:0000313" key="2">
    <source>
        <dbReference type="Proteomes" id="UP000005326"/>
    </source>
</evidence>
<gene>
    <name evidence="1" type="ORF">EUBSIR_00066</name>
</gene>
<dbReference type="AlphaFoldDB" id="B0MJU1"/>
<evidence type="ECO:0000313" key="1">
    <source>
        <dbReference type="EMBL" id="EDS02025.1"/>
    </source>
</evidence>
<protein>
    <submittedName>
        <fullName evidence="1">Uncharacterized protein</fullName>
    </submittedName>
</protein>